<dbReference type="WBParaSite" id="PSU_v2.g12133.t1">
    <property type="protein sequence ID" value="PSU_v2.g12133.t1"/>
    <property type="gene ID" value="PSU_v2.g12133"/>
</dbReference>
<keyword evidence="1" id="KW-0106">Calcium</keyword>
<comment type="subunit">
    <text evidence="1">Component of the uniplex complex. Interacts (via the transmembrane region) with MCU (via the first transmembrane region); the interaction is direct.</text>
</comment>
<dbReference type="Proteomes" id="UP000887577">
    <property type="component" value="Unplaced"/>
</dbReference>
<evidence type="ECO:0000313" key="2">
    <source>
        <dbReference type="Proteomes" id="UP000887577"/>
    </source>
</evidence>
<dbReference type="Pfam" id="PF10161">
    <property type="entry name" value="DDDD"/>
    <property type="match status" value="1"/>
</dbReference>
<dbReference type="GO" id="GO:0051560">
    <property type="term" value="P:mitochondrial calcium ion homeostasis"/>
    <property type="evidence" value="ECO:0007669"/>
    <property type="project" value="UniProtKB-UniRule"/>
</dbReference>
<proteinExistence type="inferred from homology"/>
<keyword evidence="1" id="KW-0813">Transport</keyword>
<protein>
    <recommendedName>
        <fullName evidence="1">Essential MCU regulator, mitochondrial</fullName>
    </recommendedName>
    <alternativeName>
        <fullName evidence="1">Single-pass membrane protein with aspartate-rich tail 1, mitochondrial</fullName>
    </alternativeName>
</protein>
<dbReference type="GO" id="GO:1990246">
    <property type="term" value="C:uniplex complex"/>
    <property type="evidence" value="ECO:0007669"/>
    <property type="project" value="UniProtKB-UniRule"/>
</dbReference>
<keyword evidence="1" id="KW-0109">Calcium transport</keyword>
<dbReference type="GO" id="GO:0036444">
    <property type="term" value="P:calcium import into the mitochondrion"/>
    <property type="evidence" value="ECO:0007669"/>
    <property type="project" value="UniProtKB-UniRule"/>
</dbReference>
<accession>A0A914Y025</accession>
<keyword evidence="1" id="KW-0999">Mitochondrion inner membrane</keyword>
<organism evidence="2 3">
    <name type="scientific">Panagrolaimus superbus</name>
    <dbReference type="NCBI Taxonomy" id="310955"/>
    <lineage>
        <taxon>Eukaryota</taxon>
        <taxon>Metazoa</taxon>
        <taxon>Ecdysozoa</taxon>
        <taxon>Nematoda</taxon>
        <taxon>Chromadorea</taxon>
        <taxon>Rhabditida</taxon>
        <taxon>Tylenchina</taxon>
        <taxon>Panagrolaimomorpha</taxon>
        <taxon>Panagrolaimoidea</taxon>
        <taxon>Panagrolaimidae</taxon>
        <taxon>Panagrolaimus</taxon>
    </lineage>
</organism>
<evidence type="ECO:0000313" key="3">
    <source>
        <dbReference type="WBParaSite" id="PSU_v2.g12133.t1"/>
    </source>
</evidence>
<name>A0A914Y025_9BILA</name>
<comment type="similarity">
    <text evidence="1">Belongs to the SMDT1/EMRE family.</text>
</comment>
<comment type="function">
    <text evidence="1">Essential regulatory subunit of the mitochondrial calcium uniporter complex (uniplex), a complex that mediates calcium uptake into mitochondria.</text>
</comment>
<keyword evidence="1" id="KW-0809">Transit peptide</keyword>
<sequence>MLFSHFSKNASILLFSGRRNLSHLTTPAQKGTPIPSAFYTHNHGLLKVSFALIFSVYFGSTVAKLGAAALEENEIFVHFDDEEDE</sequence>
<keyword evidence="1" id="KW-0472">Membrane</keyword>
<evidence type="ECO:0000256" key="1">
    <source>
        <dbReference type="RuleBase" id="RU369077"/>
    </source>
</evidence>
<keyword evidence="2" id="KW-1185">Reference proteome</keyword>
<dbReference type="AlphaFoldDB" id="A0A914Y025"/>
<reference evidence="3" key="1">
    <citation type="submission" date="2022-11" db="UniProtKB">
        <authorList>
            <consortium name="WormBaseParasite"/>
        </authorList>
    </citation>
    <scope>IDENTIFICATION</scope>
</reference>
<keyword evidence="1" id="KW-0496">Mitochondrion</keyword>
<dbReference type="InterPro" id="IPR018782">
    <property type="entry name" value="MCU_reg"/>
</dbReference>
<keyword evidence="1" id="KW-0406">Ion transport</keyword>
<comment type="subcellular location">
    <subcellularLocation>
        <location evidence="1">Mitochondrion inner membrane</location>
        <topology evidence="1">Single-pass membrane protein</topology>
    </subcellularLocation>
</comment>